<evidence type="ECO:0000313" key="4">
    <source>
        <dbReference type="EMBL" id="OKS85427.1"/>
    </source>
</evidence>
<protein>
    <recommendedName>
        <fullName evidence="3">RRM domain-containing protein</fullName>
    </recommendedName>
</protein>
<dbReference type="InterPro" id="IPR050502">
    <property type="entry name" value="Euk_RNA-bind_prot"/>
</dbReference>
<dbReference type="SUPFAM" id="SSF54928">
    <property type="entry name" value="RNA-binding domain, RBD"/>
    <property type="match status" value="1"/>
</dbReference>
<keyword evidence="5" id="KW-1185">Reference proteome</keyword>
<dbReference type="InterPro" id="IPR000504">
    <property type="entry name" value="RRM_dom"/>
</dbReference>
<dbReference type="OrthoDB" id="797376at2"/>
<name>A0A1Q5ZUJ3_9SPHI</name>
<reference evidence="4 5" key="1">
    <citation type="submission" date="2016-11" db="EMBL/GenBank/DDBJ databases">
        <title>Whole Genome Sequencing of Mucilaginibacter polytrichastri RG4-7(T) isolated from the moss sample.</title>
        <authorList>
            <person name="Li Y."/>
        </authorList>
    </citation>
    <scope>NUCLEOTIDE SEQUENCE [LARGE SCALE GENOMIC DNA]</scope>
    <source>
        <strain evidence="4 5">RG4-7</strain>
    </source>
</reference>
<dbReference type="PROSITE" id="PS50102">
    <property type="entry name" value="RRM"/>
    <property type="match status" value="1"/>
</dbReference>
<dbReference type="InterPro" id="IPR035979">
    <property type="entry name" value="RBD_domain_sf"/>
</dbReference>
<dbReference type="Gene3D" id="3.30.70.330">
    <property type="match status" value="1"/>
</dbReference>
<evidence type="ECO:0000256" key="2">
    <source>
        <dbReference type="SAM" id="MobiDB-lite"/>
    </source>
</evidence>
<dbReference type="SMART" id="SM00360">
    <property type="entry name" value="RRM"/>
    <property type="match status" value="1"/>
</dbReference>
<dbReference type="PANTHER" id="PTHR48025:SF1">
    <property type="entry name" value="RRM DOMAIN-CONTAINING PROTEIN"/>
    <property type="match status" value="1"/>
</dbReference>
<dbReference type="EMBL" id="MPPL01000001">
    <property type="protein sequence ID" value="OKS85427.1"/>
    <property type="molecule type" value="Genomic_DNA"/>
</dbReference>
<evidence type="ECO:0000259" key="3">
    <source>
        <dbReference type="PROSITE" id="PS50102"/>
    </source>
</evidence>
<evidence type="ECO:0000256" key="1">
    <source>
        <dbReference type="ARBA" id="ARBA00022884"/>
    </source>
</evidence>
<gene>
    <name evidence="4" type="ORF">RG47T_0873</name>
</gene>
<organism evidence="4 5">
    <name type="scientific">Mucilaginibacter polytrichastri</name>
    <dbReference type="NCBI Taxonomy" id="1302689"/>
    <lineage>
        <taxon>Bacteria</taxon>
        <taxon>Pseudomonadati</taxon>
        <taxon>Bacteroidota</taxon>
        <taxon>Sphingobacteriia</taxon>
        <taxon>Sphingobacteriales</taxon>
        <taxon>Sphingobacteriaceae</taxon>
        <taxon>Mucilaginibacter</taxon>
    </lineage>
</organism>
<proteinExistence type="predicted"/>
<feature type="region of interest" description="Disordered" evidence="2">
    <location>
        <begin position="79"/>
        <end position="114"/>
    </location>
</feature>
<keyword evidence="1" id="KW-0694">RNA-binding</keyword>
<dbReference type="InterPro" id="IPR012677">
    <property type="entry name" value="Nucleotide-bd_a/b_plait_sf"/>
</dbReference>
<accession>A0A1Q5ZUJ3</accession>
<feature type="compositionally biased region" description="Low complexity" evidence="2">
    <location>
        <begin position="83"/>
        <end position="94"/>
    </location>
</feature>
<sequence>MVKLFIGGFPLDILEIDLVKLVSPYGTVSTIKIVRDKKTGQCKGYAFLEMTDLAGAENAISALDGTEMGSRVLSLNITEDKPQPQNNFPNKQPNYTKVTAPGSLGKPKRPRRLS</sequence>
<evidence type="ECO:0000313" key="5">
    <source>
        <dbReference type="Proteomes" id="UP000186720"/>
    </source>
</evidence>
<dbReference type="STRING" id="1302689.RG47T_0873"/>
<dbReference type="GO" id="GO:0003729">
    <property type="term" value="F:mRNA binding"/>
    <property type="evidence" value="ECO:0007669"/>
    <property type="project" value="TreeGrafter"/>
</dbReference>
<dbReference type="Proteomes" id="UP000186720">
    <property type="component" value="Unassembled WGS sequence"/>
</dbReference>
<feature type="domain" description="RRM" evidence="3">
    <location>
        <begin position="2"/>
        <end position="80"/>
    </location>
</feature>
<dbReference type="PANTHER" id="PTHR48025">
    <property type="entry name" value="OS02G0815200 PROTEIN"/>
    <property type="match status" value="1"/>
</dbReference>
<dbReference type="AlphaFoldDB" id="A0A1Q5ZUJ3"/>
<dbReference type="RefSeq" id="WP_074488270.1">
    <property type="nucleotide sequence ID" value="NZ_FPAM01000001.1"/>
</dbReference>
<comment type="caution">
    <text evidence="4">The sequence shown here is derived from an EMBL/GenBank/DDBJ whole genome shotgun (WGS) entry which is preliminary data.</text>
</comment>
<dbReference type="Pfam" id="PF00076">
    <property type="entry name" value="RRM_1"/>
    <property type="match status" value="1"/>
</dbReference>